<keyword evidence="2" id="KW-0812">Transmembrane</keyword>
<accession>A0A1R0H2B4</accession>
<protein>
    <submittedName>
        <fullName evidence="3">Uncharacterized protein</fullName>
    </submittedName>
</protein>
<feature type="region of interest" description="Disordered" evidence="1">
    <location>
        <begin position="174"/>
        <end position="259"/>
    </location>
</feature>
<keyword evidence="4" id="KW-1185">Reference proteome</keyword>
<feature type="transmembrane region" description="Helical" evidence="2">
    <location>
        <begin position="44"/>
        <end position="65"/>
    </location>
</feature>
<name>A0A1R0H2B4_9FUNG</name>
<feature type="transmembrane region" description="Helical" evidence="2">
    <location>
        <begin position="109"/>
        <end position="133"/>
    </location>
</feature>
<feature type="transmembrane region" description="Helical" evidence="2">
    <location>
        <begin position="77"/>
        <end position="97"/>
    </location>
</feature>
<feature type="compositionally biased region" description="Low complexity" evidence="1">
    <location>
        <begin position="199"/>
        <end position="212"/>
    </location>
</feature>
<reference evidence="3 4" key="1">
    <citation type="journal article" date="2016" name="Mol. Biol. Evol.">
        <title>Genome-Wide Survey of Gut Fungi (Harpellales) Reveals the First Horizontally Transferred Ubiquitin Gene from a Mosquito Host.</title>
        <authorList>
            <person name="Wang Y."/>
            <person name="White M.M."/>
            <person name="Kvist S."/>
            <person name="Moncalvo J.M."/>
        </authorList>
    </citation>
    <scope>NUCLEOTIDE SEQUENCE [LARGE SCALE GENOMIC DNA]</scope>
    <source>
        <strain evidence="3 4">ALG-7-W6</strain>
    </source>
</reference>
<keyword evidence="2" id="KW-1133">Transmembrane helix</keyword>
<feature type="compositionally biased region" description="Low complexity" evidence="1">
    <location>
        <begin position="220"/>
        <end position="234"/>
    </location>
</feature>
<sequence>MGIKSLSSCAVSLVLCVVFGILEIVGSFKFANNPSDKPPVVLRVSAIGFLSMSALAAVSYIFFGLKESLIYQTPIQKVTFIVPAVLNVIRNFAFLMLTLPSSSLSYLNYIVTTFGAMISLEIFIVFIWAFSLIGKRLQSQLEINPDTAMKISHDSSSPPFAAAYGTQPYKMEVGSNERLNPSGYPLQPPAPTFEPQTLNQQYNPNPNSYNNHNHNHNHNHNPNPNLSPNLNSNPIPNPGPQFYSNPNPVQQSFPNYQNY</sequence>
<evidence type="ECO:0000256" key="1">
    <source>
        <dbReference type="SAM" id="MobiDB-lite"/>
    </source>
</evidence>
<proteinExistence type="predicted"/>
<evidence type="ECO:0000313" key="4">
    <source>
        <dbReference type="Proteomes" id="UP000187455"/>
    </source>
</evidence>
<dbReference type="EMBL" id="LSSL01000973">
    <property type="protein sequence ID" value="OLY83285.1"/>
    <property type="molecule type" value="Genomic_DNA"/>
</dbReference>
<evidence type="ECO:0000256" key="2">
    <source>
        <dbReference type="SAM" id="Phobius"/>
    </source>
</evidence>
<dbReference type="Proteomes" id="UP000187455">
    <property type="component" value="Unassembled WGS sequence"/>
</dbReference>
<gene>
    <name evidence="3" type="ORF">AYI68_g2573</name>
</gene>
<evidence type="ECO:0000313" key="3">
    <source>
        <dbReference type="EMBL" id="OLY83285.1"/>
    </source>
</evidence>
<dbReference type="STRING" id="133383.A0A1R0H2B4"/>
<comment type="caution">
    <text evidence="3">The sequence shown here is derived from an EMBL/GenBank/DDBJ whole genome shotgun (WGS) entry which is preliminary data.</text>
</comment>
<dbReference type="OrthoDB" id="5564662at2759"/>
<keyword evidence="2" id="KW-0472">Membrane</keyword>
<dbReference type="AlphaFoldDB" id="A0A1R0H2B4"/>
<organism evidence="3 4">
    <name type="scientific">Smittium mucronatum</name>
    <dbReference type="NCBI Taxonomy" id="133383"/>
    <lineage>
        <taxon>Eukaryota</taxon>
        <taxon>Fungi</taxon>
        <taxon>Fungi incertae sedis</taxon>
        <taxon>Zoopagomycota</taxon>
        <taxon>Kickxellomycotina</taxon>
        <taxon>Harpellomycetes</taxon>
        <taxon>Harpellales</taxon>
        <taxon>Legeriomycetaceae</taxon>
        <taxon>Smittium</taxon>
    </lineage>
</organism>
<feature type="compositionally biased region" description="Polar residues" evidence="1">
    <location>
        <begin position="242"/>
        <end position="259"/>
    </location>
</feature>